<accession>A0AC60QHD2</accession>
<reference evidence="1 2" key="1">
    <citation type="journal article" date="2020" name="Cell">
        <title>Large-Scale Comparative Analyses of Tick Genomes Elucidate Their Genetic Diversity and Vector Capacities.</title>
        <authorList>
            <consortium name="Tick Genome and Microbiome Consortium (TIGMIC)"/>
            <person name="Jia N."/>
            <person name="Wang J."/>
            <person name="Shi W."/>
            <person name="Du L."/>
            <person name="Sun Y."/>
            <person name="Zhan W."/>
            <person name="Jiang J.F."/>
            <person name="Wang Q."/>
            <person name="Zhang B."/>
            <person name="Ji P."/>
            <person name="Bell-Sakyi L."/>
            <person name="Cui X.M."/>
            <person name="Yuan T.T."/>
            <person name="Jiang B.G."/>
            <person name="Yang W.F."/>
            <person name="Lam T.T."/>
            <person name="Chang Q.C."/>
            <person name="Ding S.J."/>
            <person name="Wang X.J."/>
            <person name="Zhu J.G."/>
            <person name="Ruan X.D."/>
            <person name="Zhao L."/>
            <person name="Wei J.T."/>
            <person name="Ye R.Z."/>
            <person name="Que T.C."/>
            <person name="Du C.H."/>
            <person name="Zhou Y.H."/>
            <person name="Cheng J.X."/>
            <person name="Dai P.F."/>
            <person name="Guo W.B."/>
            <person name="Han X.H."/>
            <person name="Huang E.J."/>
            <person name="Li L.F."/>
            <person name="Wei W."/>
            <person name="Gao Y.C."/>
            <person name="Liu J.Z."/>
            <person name="Shao H.Z."/>
            <person name="Wang X."/>
            <person name="Wang C.C."/>
            <person name="Yang T.C."/>
            <person name="Huo Q.B."/>
            <person name="Li W."/>
            <person name="Chen H.Y."/>
            <person name="Chen S.E."/>
            <person name="Zhou L.G."/>
            <person name="Ni X.B."/>
            <person name="Tian J.H."/>
            <person name="Sheng Y."/>
            <person name="Liu T."/>
            <person name="Pan Y.S."/>
            <person name="Xia L.Y."/>
            <person name="Li J."/>
            <person name="Zhao F."/>
            <person name="Cao W.C."/>
        </authorList>
    </citation>
    <scope>NUCLEOTIDE SEQUENCE [LARGE SCALE GENOMIC DNA]</scope>
    <source>
        <strain evidence="1">Iper-2018</strain>
    </source>
</reference>
<name>A0AC60QHD2_IXOPE</name>
<dbReference type="EMBL" id="JABSTQ010009043">
    <property type="protein sequence ID" value="KAG0433617.1"/>
    <property type="molecule type" value="Genomic_DNA"/>
</dbReference>
<gene>
    <name evidence="1" type="ORF">HPB47_019752</name>
</gene>
<feature type="non-terminal residue" evidence="1">
    <location>
        <position position="1"/>
    </location>
</feature>
<protein>
    <submittedName>
        <fullName evidence="1">Uncharacterized protein</fullName>
    </submittedName>
</protein>
<keyword evidence="2" id="KW-1185">Reference proteome</keyword>
<dbReference type="Proteomes" id="UP000805193">
    <property type="component" value="Unassembled WGS sequence"/>
</dbReference>
<comment type="caution">
    <text evidence="1">The sequence shown here is derived from an EMBL/GenBank/DDBJ whole genome shotgun (WGS) entry which is preliminary data.</text>
</comment>
<feature type="non-terminal residue" evidence="1">
    <location>
        <position position="222"/>
    </location>
</feature>
<evidence type="ECO:0000313" key="1">
    <source>
        <dbReference type="EMBL" id="KAG0433617.1"/>
    </source>
</evidence>
<evidence type="ECO:0000313" key="2">
    <source>
        <dbReference type="Proteomes" id="UP000805193"/>
    </source>
</evidence>
<proteinExistence type="predicted"/>
<sequence>VWENEEITCAGFFKMCQRYAAGFQAHGIKKGEKVMVHLDNSLENLITMYSVIFAGGVAVLSFPGFSNDDIFYQIRDSDAAYIVTTASEANRLNDLRHKLDLKGYFTVGTAEGFISVTEFKKLNENMYEEFLVEDVKSEVVLVIYTSGTTGRPKAVEHTHYSIVARLPPSLFTDDDIIASRMSITTLLGFRIYLSASCIGTKTVLFPAPAGIEQILDGIRKYK</sequence>
<organism evidence="1 2">
    <name type="scientific">Ixodes persulcatus</name>
    <name type="common">Taiga tick</name>
    <dbReference type="NCBI Taxonomy" id="34615"/>
    <lineage>
        <taxon>Eukaryota</taxon>
        <taxon>Metazoa</taxon>
        <taxon>Ecdysozoa</taxon>
        <taxon>Arthropoda</taxon>
        <taxon>Chelicerata</taxon>
        <taxon>Arachnida</taxon>
        <taxon>Acari</taxon>
        <taxon>Parasitiformes</taxon>
        <taxon>Ixodida</taxon>
        <taxon>Ixodoidea</taxon>
        <taxon>Ixodidae</taxon>
        <taxon>Ixodinae</taxon>
        <taxon>Ixodes</taxon>
    </lineage>
</organism>